<evidence type="ECO:0000256" key="8">
    <source>
        <dbReference type="SAM" id="SignalP"/>
    </source>
</evidence>
<dbReference type="SUPFAM" id="SSF49464">
    <property type="entry name" value="Carboxypeptidase regulatory domain-like"/>
    <property type="match status" value="1"/>
</dbReference>
<dbReference type="Proteomes" id="UP000644010">
    <property type="component" value="Unassembled WGS sequence"/>
</dbReference>
<keyword evidence="8" id="KW-0732">Signal</keyword>
<name>A0ABR7E784_9BACT</name>
<keyword evidence="3" id="KW-0408">Iron</keyword>
<evidence type="ECO:0000313" key="11">
    <source>
        <dbReference type="Proteomes" id="UP000644010"/>
    </source>
</evidence>
<evidence type="ECO:0000313" key="10">
    <source>
        <dbReference type="EMBL" id="MBC5645633.1"/>
    </source>
</evidence>
<dbReference type="PROSITE" id="PS52016">
    <property type="entry name" value="TONB_DEPENDENT_REC_3"/>
    <property type="match status" value="1"/>
</dbReference>
<comment type="caution">
    <text evidence="10">The sequence shown here is derived from an EMBL/GenBank/DDBJ whole genome shotgun (WGS) entry which is preliminary data.</text>
</comment>
<dbReference type="InterPro" id="IPR012910">
    <property type="entry name" value="Plug_dom"/>
</dbReference>
<dbReference type="Pfam" id="PF00593">
    <property type="entry name" value="TonB_dep_Rec_b-barrel"/>
    <property type="match status" value="1"/>
</dbReference>
<keyword evidence="2" id="KW-0410">Iron transport</keyword>
<dbReference type="Pfam" id="PF07660">
    <property type="entry name" value="STN"/>
    <property type="match status" value="1"/>
</dbReference>
<dbReference type="RefSeq" id="WP_186961264.1">
    <property type="nucleotide sequence ID" value="NZ_JACOOI010000034.1"/>
</dbReference>
<sequence length="1122" mass="126589">MKLTFLFLVISLLTFTAKASAQRVSISLNNVKVEKILSTITKQTGLSVAYSKQIVNLDRRMSIQVEDADVAQVLEKLVADTNLSYEIRNNKIYLFEKRSETSAPAVLQQKKQISGTVTDTKGEPIIGANVVIKGTTTGTITDIDGHFNFEVPNGAVLQVSYIGYKSSEVPVNNQNLLAIQLREDQQALEEIVVVGYGVQKKVNLTGAVTQVTSKTLDSRPITSVGQGLQGVVPNLNVDLGDGSPGKAATFNIRGKVSLNDSNPLCLVDGVPMDINLLNPEDIESLSVLKDAASAAIYGARASAGVILVTTKSGKSNKDGKVRVSYTNNIQWSKPTRIPDMVNTLEYMDANNESSERTNGVGSRPYQDFWIEAVRKRMEDPANNPLTLNIDGLLYYCDNENYYDTVLRNASPRQKHTLSVSRGTEKTNFYLSAGYMNENGLIKLNPDDYKQYNINMSINTEINKYLSVGGSYKLNKGNIDEPHVRDNIGSIWYSLPGTPPYRPIQREDGHYMGQVTAYLAQAGRRLTDKMDNWISFNATLNLMPGWFVKSDFSYNRYSELKKSHLTKVTEAAEREDQYWIKDDTGIDMESRHNDQYIFNVFTQYDKSIRDHNFTALLGFNQEWKEDQYHKSTRKDLISENIPEINLGTGSEYATGEHSHEAIRGAFFRLGYNWKQRYLFEVNGRYDGSSKFPKDYRYKFFPSFSGAWRISEEAFMMNTKNVIDDMKIRLSYGTLGNQQVSNTLFYSLLNSEKIDWLFGSGQNIDRPTGVKVGDLVNFTPTWEKTTTINVGLDVALFSKLSGTFDVYNRKTTDMLTAGLSLPDILGATPPKTNAADLETKGWELSLTWRDELKNGLRYDISFNLADNFSKITKFSSNEKKLFGKDNAGNERYYVGQTLGEIWGFDTDGIYQSEEEVKAGPDQSALYTGKWEPGDVRYKDLDGDGKITYGEGTATNPGDQKVIGNRNPRFMYGINGNLEYKGFDLNIFFQGVGKRDMEFTNFLFWGPIKQGYTQITRELYENTWKEDRRDAYYPSIKNASYNSLVQSRYIQNAAYIRLKNLTVGYTLPAQLTKKILFDKIRLYVSGQNLFECTPMVKTFDPETTKSAGDAYPFYRSFSFGIQVNL</sequence>
<dbReference type="InterPro" id="IPR008969">
    <property type="entry name" value="CarboxyPept-like_regulatory"/>
</dbReference>
<keyword evidence="7" id="KW-0798">TonB box</keyword>
<organism evidence="10 11">
    <name type="scientific">Parabacteroides segnis</name>
    <dbReference type="NCBI Taxonomy" id="2763058"/>
    <lineage>
        <taxon>Bacteria</taxon>
        <taxon>Pseudomonadati</taxon>
        <taxon>Bacteroidota</taxon>
        <taxon>Bacteroidia</taxon>
        <taxon>Bacteroidales</taxon>
        <taxon>Tannerellaceae</taxon>
        <taxon>Parabacteroides</taxon>
    </lineage>
</organism>
<keyword evidence="6" id="KW-1134">Transmembrane beta strand</keyword>
<dbReference type="SMART" id="SM00965">
    <property type="entry name" value="STN"/>
    <property type="match status" value="1"/>
</dbReference>
<protein>
    <submittedName>
        <fullName evidence="10">TonB-dependent receptor</fullName>
    </submittedName>
</protein>
<keyword evidence="2" id="KW-0406">Ion transport</keyword>
<evidence type="ECO:0000256" key="4">
    <source>
        <dbReference type="ARBA" id="ARBA00023136"/>
    </source>
</evidence>
<feature type="signal peptide" evidence="8">
    <location>
        <begin position="1"/>
        <end position="21"/>
    </location>
</feature>
<dbReference type="Gene3D" id="2.170.130.10">
    <property type="entry name" value="TonB-dependent receptor, plug domain"/>
    <property type="match status" value="1"/>
</dbReference>
<evidence type="ECO:0000256" key="6">
    <source>
        <dbReference type="PROSITE-ProRule" id="PRU01360"/>
    </source>
</evidence>
<keyword evidence="4 6" id="KW-0472">Membrane</keyword>
<dbReference type="InterPro" id="IPR037066">
    <property type="entry name" value="Plug_dom_sf"/>
</dbReference>
<dbReference type="Pfam" id="PF07715">
    <property type="entry name" value="Plug"/>
    <property type="match status" value="1"/>
</dbReference>
<proteinExistence type="inferred from homology"/>
<keyword evidence="6" id="KW-0812">Transmembrane</keyword>
<evidence type="ECO:0000256" key="7">
    <source>
        <dbReference type="RuleBase" id="RU003357"/>
    </source>
</evidence>
<dbReference type="InterPro" id="IPR023996">
    <property type="entry name" value="TonB-dep_OMP_SusC/RagA"/>
</dbReference>
<dbReference type="NCBIfam" id="TIGR04056">
    <property type="entry name" value="OMP_RagA_SusC"/>
    <property type="match status" value="1"/>
</dbReference>
<feature type="chain" id="PRO_5046068599" evidence="8">
    <location>
        <begin position="22"/>
        <end position="1122"/>
    </location>
</feature>
<evidence type="ECO:0000259" key="9">
    <source>
        <dbReference type="SMART" id="SM00965"/>
    </source>
</evidence>
<feature type="domain" description="Secretin/TonB short N-terminal" evidence="9">
    <location>
        <begin position="46"/>
        <end position="97"/>
    </location>
</feature>
<accession>A0ABR7E784</accession>
<keyword evidence="11" id="KW-1185">Reference proteome</keyword>
<dbReference type="InterPro" id="IPR011662">
    <property type="entry name" value="Secretin/TonB_short_N"/>
</dbReference>
<dbReference type="Pfam" id="PF13715">
    <property type="entry name" value="CarbopepD_reg_2"/>
    <property type="match status" value="1"/>
</dbReference>
<dbReference type="EMBL" id="JACOOI010000034">
    <property type="protein sequence ID" value="MBC5645633.1"/>
    <property type="molecule type" value="Genomic_DNA"/>
</dbReference>
<dbReference type="NCBIfam" id="TIGR04057">
    <property type="entry name" value="SusC_RagA_signa"/>
    <property type="match status" value="1"/>
</dbReference>
<comment type="subcellular location">
    <subcellularLocation>
        <location evidence="6">Cell outer membrane</location>
        <topology evidence="6">Multi-pass membrane protein</topology>
    </subcellularLocation>
</comment>
<dbReference type="InterPro" id="IPR023997">
    <property type="entry name" value="TonB-dep_OMP_SusC/RagA_CS"/>
</dbReference>
<comment type="similarity">
    <text evidence="6 7">Belongs to the TonB-dependent receptor family.</text>
</comment>
<keyword evidence="10" id="KW-0675">Receptor</keyword>
<dbReference type="Gene3D" id="3.55.50.30">
    <property type="match status" value="1"/>
</dbReference>
<dbReference type="InterPro" id="IPR039426">
    <property type="entry name" value="TonB-dep_rcpt-like"/>
</dbReference>
<evidence type="ECO:0000256" key="3">
    <source>
        <dbReference type="ARBA" id="ARBA00023004"/>
    </source>
</evidence>
<dbReference type="InterPro" id="IPR000531">
    <property type="entry name" value="Beta-barrel_TonB"/>
</dbReference>
<keyword evidence="5 6" id="KW-0998">Cell outer membrane</keyword>
<dbReference type="SUPFAM" id="SSF56935">
    <property type="entry name" value="Porins"/>
    <property type="match status" value="1"/>
</dbReference>
<evidence type="ECO:0000256" key="1">
    <source>
        <dbReference type="ARBA" id="ARBA00022448"/>
    </source>
</evidence>
<gene>
    <name evidence="10" type="ORF">H8S77_22390</name>
</gene>
<evidence type="ECO:0000256" key="2">
    <source>
        <dbReference type="ARBA" id="ARBA00022496"/>
    </source>
</evidence>
<dbReference type="Gene3D" id="2.60.40.1120">
    <property type="entry name" value="Carboxypeptidase-like, regulatory domain"/>
    <property type="match status" value="1"/>
</dbReference>
<evidence type="ECO:0000256" key="5">
    <source>
        <dbReference type="ARBA" id="ARBA00023237"/>
    </source>
</evidence>
<keyword evidence="1 6" id="KW-0813">Transport</keyword>
<reference evidence="10 11" key="1">
    <citation type="submission" date="2020-08" db="EMBL/GenBank/DDBJ databases">
        <title>Genome public.</title>
        <authorList>
            <person name="Liu C."/>
            <person name="Sun Q."/>
        </authorList>
    </citation>
    <scope>NUCLEOTIDE SEQUENCE [LARGE SCALE GENOMIC DNA]</scope>
    <source>
        <strain evidence="10 11">BX2</strain>
    </source>
</reference>